<dbReference type="SUPFAM" id="SSF57889">
    <property type="entry name" value="Cysteine-rich domain"/>
    <property type="match status" value="1"/>
</dbReference>
<comment type="caution">
    <text evidence="6">The sequence shown here is derived from an EMBL/GenBank/DDBJ whole genome shotgun (WGS) entry which is preliminary data.</text>
</comment>
<accession>A0A0E9NF12</accession>
<dbReference type="InterPro" id="IPR051696">
    <property type="entry name" value="DENN_Domain_GEFs"/>
</dbReference>
<dbReference type="GO" id="GO:0032483">
    <property type="term" value="P:regulation of Rab protein signal transduction"/>
    <property type="evidence" value="ECO:0007669"/>
    <property type="project" value="TreeGrafter"/>
</dbReference>
<dbReference type="Pfam" id="PF03456">
    <property type="entry name" value="uDENN"/>
    <property type="match status" value="1"/>
</dbReference>
<feature type="region of interest" description="Disordered" evidence="3">
    <location>
        <begin position="489"/>
        <end position="541"/>
    </location>
</feature>
<dbReference type="InterPro" id="IPR055429">
    <property type="entry name" value="TRAPPC13_M"/>
</dbReference>
<dbReference type="EMBL" id="BACD03000015">
    <property type="protein sequence ID" value="GAO48447.1"/>
    <property type="molecule type" value="Genomic_DNA"/>
</dbReference>
<feature type="region of interest" description="Disordered" evidence="3">
    <location>
        <begin position="169"/>
        <end position="192"/>
    </location>
</feature>
<dbReference type="InterPro" id="IPR005112">
    <property type="entry name" value="dDENN_dom"/>
</dbReference>
<feature type="compositionally biased region" description="Polar residues" evidence="3">
    <location>
        <begin position="1184"/>
        <end position="1214"/>
    </location>
</feature>
<dbReference type="SMART" id="SM00799">
    <property type="entry name" value="DENN"/>
    <property type="match status" value="1"/>
</dbReference>
<evidence type="ECO:0000256" key="1">
    <source>
        <dbReference type="ARBA" id="ARBA00022723"/>
    </source>
</evidence>
<feature type="compositionally biased region" description="Basic and acidic residues" evidence="3">
    <location>
        <begin position="1492"/>
        <end position="1509"/>
    </location>
</feature>
<feature type="compositionally biased region" description="Low complexity" evidence="3">
    <location>
        <begin position="624"/>
        <end position="637"/>
    </location>
</feature>
<dbReference type="PROSITE" id="PS50211">
    <property type="entry name" value="DENN"/>
    <property type="match status" value="1"/>
</dbReference>
<evidence type="ECO:0000256" key="2">
    <source>
        <dbReference type="ARBA" id="ARBA00022833"/>
    </source>
</evidence>
<dbReference type="SMART" id="SM00800">
    <property type="entry name" value="uDENN"/>
    <property type="match status" value="1"/>
</dbReference>
<dbReference type="GO" id="GO:0046872">
    <property type="term" value="F:metal ion binding"/>
    <property type="evidence" value="ECO:0007669"/>
    <property type="project" value="UniProtKB-KW"/>
</dbReference>
<feature type="region of interest" description="Disordered" evidence="3">
    <location>
        <begin position="1177"/>
        <end position="1214"/>
    </location>
</feature>
<dbReference type="Proteomes" id="UP000033140">
    <property type="component" value="Unassembled WGS sequence"/>
</dbReference>
<dbReference type="Pfam" id="PF02141">
    <property type="entry name" value="DENN"/>
    <property type="match status" value="1"/>
</dbReference>
<feature type="region of interest" description="Disordered" evidence="3">
    <location>
        <begin position="112"/>
        <end position="143"/>
    </location>
</feature>
<organism evidence="6 7">
    <name type="scientific">Saitoella complicata (strain BCRC 22490 / CBS 7301 / JCM 7358 / NBRC 10748 / NRRL Y-17804)</name>
    <dbReference type="NCBI Taxonomy" id="698492"/>
    <lineage>
        <taxon>Eukaryota</taxon>
        <taxon>Fungi</taxon>
        <taxon>Dikarya</taxon>
        <taxon>Ascomycota</taxon>
        <taxon>Taphrinomycotina</taxon>
        <taxon>Taphrinomycotina incertae sedis</taxon>
        <taxon>Saitoella</taxon>
    </lineage>
</organism>
<dbReference type="Gene3D" id="3.30.60.20">
    <property type="match status" value="1"/>
</dbReference>
<dbReference type="InterPro" id="IPR037516">
    <property type="entry name" value="Tripartite_DENN"/>
</dbReference>
<dbReference type="PANTHER" id="PTHR12296:SF21">
    <property type="entry name" value="DENN DOMAIN-CONTAINING PROTEIN 3"/>
    <property type="match status" value="1"/>
</dbReference>
<evidence type="ECO:0008006" key="8">
    <source>
        <dbReference type="Google" id="ProtNLM"/>
    </source>
</evidence>
<feature type="compositionally biased region" description="Basic and acidic residues" evidence="3">
    <location>
        <begin position="510"/>
        <end position="521"/>
    </location>
</feature>
<dbReference type="Pfam" id="PF06159">
    <property type="entry name" value="TRAPPC13_N"/>
    <property type="match status" value="1"/>
</dbReference>
<dbReference type="GO" id="GO:0031410">
    <property type="term" value="C:cytoplasmic vesicle"/>
    <property type="evidence" value="ECO:0007669"/>
    <property type="project" value="TreeGrafter"/>
</dbReference>
<gene>
    <name evidence="6" type="ORF">G7K_2620-t1</name>
</gene>
<evidence type="ECO:0000259" key="5">
    <source>
        <dbReference type="PROSITE" id="PS50211"/>
    </source>
</evidence>
<dbReference type="PROSITE" id="PS50081">
    <property type="entry name" value="ZF_DAG_PE_2"/>
    <property type="match status" value="1"/>
</dbReference>
<dbReference type="InterPro" id="IPR046349">
    <property type="entry name" value="C1-like_sf"/>
</dbReference>
<dbReference type="Pfam" id="PF23647">
    <property type="entry name" value="TRAPPC13_M"/>
    <property type="match status" value="1"/>
</dbReference>
<feature type="compositionally biased region" description="Acidic residues" evidence="3">
    <location>
        <begin position="117"/>
        <end position="140"/>
    </location>
</feature>
<dbReference type="Gene3D" id="3.40.50.11500">
    <property type="match status" value="1"/>
</dbReference>
<sequence length="1532" mass="169112">MDHPLTLKVMRISRPSLQLQSPTYVDPVFSASTPSEASLALKALEEATTTTIPTFPITNHAILPPSFGVIYVGQTFSSLVCVNNDGEETVRGLKVRAEIQTHSGVVVELVPKTATNDNEEGEGSEEEQAELEEEQGELEVEGGKSIRRVISHDIREVGPHVLTITVSYITPSPPSNADTDTDPNSNPEPTTHSFRKIFKFSGRQSLSVKTKVNDFQPSVGAKVGENVILEVQIQSLEEGMVMESLRFLPVREWGVEDLNTFTAPSSSDASSEGTGKEEKGIFESLAVLNPGSVWQYMFLLSKRSLEGGPGSRRVSAEAEAIMVGRGEQLGRLEINWRTSMGEVGKLVTSALNVELFGERPEQHQGPVLFAFFQGSFSTCKIEAGAVFTGLVTRPLVCRFVSSTTSNLGRSTTQHSEMENGQQQPLSDFLFICGLYETDIISAPVPQSQRESAKSDLRREVSIPEHAALETPSELRPVSVPPIEVHRASTVATEADSSLPTPPASVSSAEKNARDTGAERESNGQVEDELRESMPKSSSGLGFDEMLTKFTSARDNFILKLETPGTQQPVVSVPAVSETLSVPQATPKASKHISRARIEDEDEDDPIAALSSAPLTRNSTRSHSRSPFSPGSFSGSFSDLVRGPSFSRRRTMKRQGSQRTLQRSSTVIYNDFILEPDPLVLPPGTHPMKQKFPPRLLSRWPLPEMQAETAARGGFPDYVPMFAFPNDCRIQLADERPQSTWHGFVMTKGTGENIHGMCVVIWVPLSPETAAVVDEQCEKWSERHMTLEERELAASLSSRLAAERTKLSHLLTGLAKSVPGPDREAFEERITQCEEKIGLLTETLKPIRHGTAAKVEGLTEMGTGMWVPRAYGLLSRDGSFQTLRRDWLKAICTPMLTGEIIGVPPSSPRVGVFLPLERYAVNMCGDIPLPTRRDIQLELAVRELRLYAMREAPNELPGWRDVDLYPLFRALGLSNVIVLVEAALSEARIIFRSAHVSMLHLAAKALTHLIWPLKWTGVYIPILPARLASCLEAPVSYIIGIEKRFENLTLPEEDFVLCDLDNDLIIAPVQPPTLPAPQRRKLAHLLSLAAPLHLRYGVQKGPPPYAVSTFPNKSFVASAEVATNVRRPSTLSKLLLRNSTAFGERNVEYKSQEPVFNAFLQSCDEKVVNYNQRPTTPFSRRLPSFASSTTNSPTRHGSQASITPTISRENSQARRASTLGLEGRIERNRSTSIDTRFSMVLRPGAISVSSNYNDNASTYGYSPSLSGQSTFAGSSVFNLDVLSQPIRPPTAGEDMWWCEGHCMLWKEDMNTVPTDCTVCGERSEVYMYVCRECGMMVHHRCRDAVTLPCLPVCFDADKVRAAFLRLFASLLYTHRRFLVSVSRGKRISSDGALFTFDQEGFVRSVPKDHGSYLNMLLETQAFSEFIHERCHKMPDDPEVMLFEQVVMTKKNRGRTGLKLGLFRGKRGDTAFLNGRGGSAQVQTRRAPVPQGDGWDRTEAQAGRTPDKLEKGLMVPGLLDQTRPKRRPVNGTSP</sequence>
<keyword evidence="1" id="KW-0479">Metal-binding</keyword>
<keyword evidence="2" id="KW-0862">Zinc</keyword>
<protein>
    <recommendedName>
        <fullName evidence="8">UDENN domain-containing protein</fullName>
    </recommendedName>
</protein>
<proteinExistence type="predicted"/>
<dbReference type="InterPro" id="IPR002219">
    <property type="entry name" value="PKC_DAG/PE"/>
</dbReference>
<feature type="compositionally biased region" description="Polar residues" evidence="3">
    <location>
        <begin position="489"/>
        <end position="509"/>
    </location>
</feature>
<evidence type="ECO:0000313" key="6">
    <source>
        <dbReference type="EMBL" id="GAO48447.1"/>
    </source>
</evidence>
<reference evidence="6 7" key="1">
    <citation type="journal article" date="2011" name="J. Gen. Appl. Microbiol.">
        <title>Draft genome sequencing of the enigmatic yeast Saitoella complicata.</title>
        <authorList>
            <person name="Nishida H."/>
            <person name="Hamamoto M."/>
            <person name="Sugiyama J."/>
        </authorList>
    </citation>
    <scope>NUCLEOTIDE SEQUENCE [LARGE SCALE GENOMIC DNA]</scope>
    <source>
        <strain evidence="6 7">NRRL Y-17804</strain>
    </source>
</reference>
<feature type="domain" description="Phorbol-ester/DAG-type" evidence="4">
    <location>
        <begin position="1299"/>
        <end position="1348"/>
    </location>
</feature>
<evidence type="ECO:0000313" key="7">
    <source>
        <dbReference type="Proteomes" id="UP000033140"/>
    </source>
</evidence>
<dbReference type="InterPro" id="IPR005113">
    <property type="entry name" value="uDENN_dom"/>
</dbReference>
<reference evidence="6 7" key="2">
    <citation type="journal article" date="2014" name="J. Gen. Appl. Microbiol.">
        <title>The early diverging ascomycetous budding yeast Saitoella complicata has three histone deacetylases belonging to the Clr6, Hos2, and Rpd3 lineages.</title>
        <authorList>
            <person name="Nishida H."/>
            <person name="Matsumoto T."/>
            <person name="Kondo S."/>
            <person name="Hamamoto M."/>
            <person name="Yoshikawa H."/>
        </authorList>
    </citation>
    <scope>NUCLEOTIDE SEQUENCE [LARGE SCALE GENOMIC DNA]</scope>
    <source>
        <strain evidence="6 7">NRRL Y-17804</strain>
    </source>
</reference>
<evidence type="ECO:0000256" key="3">
    <source>
        <dbReference type="SAM" id="MobiDB-lite"/>
    </source>
</evidence>
<dbReference type="Pfam" id="PF03455">
    <property type="entry name" value="dDENN"/>
    <property type="match status" value="1"/>
</dbReference>
<name>A0A0E9NF12_SAICN</name>
<feature type="domain" description="UDENN" evidence="5">
    <location>
        <begin position="677"/>
        <end position="1437"/>
    </location>
</feature>
<reference evidence="6 7" key="3">
    <citation type="journal article" date="2015" name="Genome Announc.">
        <title>Draft Genome Sequence of the Archiascomycetous Yeast Saitoella complicata.</title>
        <authorList>
            <person name="Yamauchi K."/>
            <person name="Kondo S."/>
            <person name="Hamamoto M."/>
            <person name="Takahashi Y."/>
            <person name="Ogura Y."/>
            <person name="Hayashi T."/>
            <person name="Nishida H."/>
        </authorList>
    </citation>
    <scope>NUCLEOTIDE SEQUENCE [LARGE SCALE GENOMIC DNA]</scope>
    <source>
        <strain evidence="6 7">NRRL Y-17804</strain>
    </source>
</reference>
<dbReference type="InterPro" id="IPR001194">
    <property type="entry name" value="cDENN_dom"/>
</dbReference>
<dbReference type="CDD" id="cd00029">
    <property type="entry name" value="C1"/>
    <property type="match status" value="1"/>
</dbReference>
<dbReference type="InterPro" id="IPR055427">
    <property type="entry name" value="TRAPPC13_N"/>
</dbReference>
<dbReference type="InterPro" id="IPR043153">
    <property type="entry name" value="DENN_C"/>
</dbReference>
<dbReference type="SMART" id="SM00801">
    <property type="entry name" value="dDENN"/>
    <property type="match status" value="1"/>
</dbReference>
<dbReference type="PANTHER" id="PTHR12296">
    <property type="entry name" value="DENN DOMAIN-CONTAINING PROTEIN 4"/>
    <property type="match status" value="1"/>
</dbReference>
<keyword evidence="7" id="KW-1185">Reference proteome</keyword>
<feature type="region of interest" description="Disordered" evidence="3">
    <location>
        <begin position="1473"/>
        <end position="1532"/>
    </location>
</feature>
<evidence type="ECO:0000259" key="4">
    <source>
        <dbReference type="PROSITE" id="PS50081"/>
    </source>
</evidence>
<dbReference type="Gene3D" id="6.10.140.1000">
    <property type="match status" value="1"/>
</dbReference>
<feature type="region of interest" description="Disordered" evidence="3">
    <location>
        <begin position="581"/>
        <end position="661"/>
    </location>
</feature>